<accession>A0A8S1HMC1</accession>
<protein>
    <recommendedName>
        <fullName evidence="4">SXP/RAL-2 family protein Ani s 5-like cation-binding domain-containing protein</fullName>
    </recommendedName>
</protein>
<reference evidence="2" key="1">
    <citation type="submission" date="2020-10" db="EMBL/GenBank/DDBJ databases">
        <authorList>
            <person name="Kikuchi T."/>
        </authorList>
    </citation>
    <scope>NUCLEOTIDE SEQUENCE</scope>
    <source>
        <strain evidence="2">NKZ352</strain>
    </source>
</reference>
<dbReference type="AlphaFoldDB" id="A0A8S1HMC1"/>
<evidence type="ECO:0000313" key="3">
    <source>
        <dbReference type="Proteomes" id="UP000835052"/>
    </source>
</evidence>
<dbReference type="Proteomes" id="UP000835052">
    <property type="component" value="Unassembled WGS sequence"/>
</dbReference>
<keyword evidence="3" id="KW-1185">Reference proteome</keyword>
<organism evidence="2 3">
    <name type="scientific">Caenorhabditis auriculariae</name>
    <dbReference type="NCBI Taxonomy" id="2777116"/>
    <lineage>
        <taxon>Eukaryota</taxon>
        <taxon>Metazoa</taxon>
        <taxon>Ecdysozoa</taxon>
        <taxon>Nematoda</taxon>
        <taxon>Chromadorea</taxon>
        <taxon>Rhabditida</taxon>
        <taxon>Rhabditina</taxon>
        <taxon>Rhabditomorpha</taxon>
        <taxon>Rhabditoidea</taxon>
        <taxon>Rhabditidae</taxon>
        <taxon>Peloderinae</taxon>
        <taxon>Caenorhabditis</taxon>
    </lineage>
</organism>
<proteinExistence type="predicted"/>
<comment type="caution">
    <text evidence="2">The sequence shown here is derived from an EMBL/GenBank/DDBJ whole genome shotgun (WGS) entry which is preliminary data.</text>
</comment>
<name>A0A8S1HMC1_9PELO</name>
<feature type="signal peptide" evidence="1">
    <location>
        <begin position="1"/>
        <end position="21"/>
    </location>
</feature>
<gene>
    <name evidence="2" type="ORF">CAUJ_LOCUS11370</name>
</gene>
<evidence type="ECO:0000256" key="1">
    <source>
        <dbReference type="SAM" id="SignalP"/>
    </source>
</evidence>
<sequence length="155" mass="17550">MMPSQCLPVLLVTFLATSVQALKSLDQFIIELDQFIPTIQQEIDFLSTGEYADAQALHQLTSFYPTLYLTIQRLRETGMEAEKKRITTGESRGKMCGKMFHFQYHDVGKKRDEVLKAITAKNVTVQSGKLLLHAMKASLEEWRAKSLAPCVTKQP</sequence>
<keyword evidence="1" id="KW-0732">Signal</keyword>
<evidence type="ECO:0000313" key="2">
    <source>
        <dbReference type="EMBL" id="CAD6195451.1"/>
    </source>
</evidence>
<evidence type="ECO:0008006" key="4">
    <source>
        <dbReference type="Google" id="ProtNLM"/>
    </source>
</evidence>
<dbReference type="EMBL" id="CAJGYM010000055">
    <property type="protein sequence ID" value="CAD6195451.1"/>
    <property type="molecule type" value="Genomic_DNA"/>
</dbReference>
<feature type="chain" id="PRO_5035934583" description="SXP/RAL-2 family protein Ani s 5-like cation-binding domain-containing protein" evidence="1">
    <location>
        <begin position="22"/>
        <end position="155"/>
    </location>
</feature>
<dbReference type="OrthoDB" id="5825554at2759"/>